<protein>
    <submittedName>
        <fullName evidence="1">Uncharacterized protein</fullName>
    </submittedName>
</protein>
<dbReference type="EMBL" id="JXTB01000179">
    <property type="protein sequence ID" value="PON55779.1"/>
    <property type="molecule type" value="Genomic_DNA"/>
</dbReference>
<accession>A0A2P5C441</accession>
<proteinExistence type="predicted"/>
<evidence type="ECO:0000313" key="1">
    <source>
        <dbReference type="EMBL" id="PON55779.1"/>
    </source>
</evidence>
<dbReference type="AlphaFoldDB" id="A0A2P5C441"/>
<keyword evidence="2" id="KW-1185">Reference proteome</keyword>
<evidence type="ECO:0000313" key="2">
    <source>
        <dbReference type="Proteomes" id="UP000237105"/>
    </source>
</evidence>
<comment type="caution">
    <text evidence="1">The sequence shown here is derived from an EMBL/GenBank/DDBJ whole genome shotgun (WGS) entry which is preliminary data.</text>
</comment>
<sequence length="63" mass="7175">MLHWYLRTLKTIGPCLDAQACCVAAPLLYLPCTAELHPHKRGISMARIDHFEHLIVEIYLSLS</sequence>
<dbReference type="Proteomes" id="UP000237105">
    <property type="component" value="Unassembled WGS sequence"/>
</dbReference>
<reference evidence="2" key="1">
    <citation type="submission" date="2016-06" db="EMBL/GenBank/DDBJ databases">
        <title>Parallel loss of symbiosis genes in relatives of nitrogen-fixing non-legume Parasponia.</title>
        <authorList>
            <person name="Van Velzen R."/>
            <person name="Holmer R."/>
            <person name="Bu F."/>
            <person name="Rutten L."/>
            <person name="Van Zeijl A."/>
            <person name="Liu W."/>
            <person name="Santuari L."/>
            <person name="Cao Q."/>
            <person name="Sharma T."/>
            <person name="Shen D."/>
            <person name="Roswanjaya Y."/>
            <person name="Wardhani T."/>
            <person name="Kalhor M.S."/>
            <person name="Jansen J."/>
            <person name="Van den Hoogen J."/>
            <person name="Gungor B."/>
            <person name="Hartog M."/>
            <person name="Hontelez J."/>
            <person name="Verver J."/>
            <person name="Yang W.-C."/>
            <person name="Schijlen E."/>
            <person name="Repin R."/>
            <person name="Schilthuizen M."/>
            <person name="Schranz E."/>
            <person name="Heidstra R."/>
            <person name="Miyata K."/>
            <person name="Fedorova E."/>
            <person name="Kohlen W."/>
            <person name="Bisseling T."/>
            <person name="Smit S."/>
            <person name="Geurts R."/>
        </authorList>
    </citation>
    <scope>NUCLEOTIDE SEQUENCE [LARGE SCALE GENOMIC DNA]</scope>
    <source>
        <strain evidence="2">cv. WU1-14</strain>
    </source>
</reference>
<organism evidence="1 2">
    <name type="scientific">Parasponia andersonii</name>
    <name type="common">Sponia andersonii</name>
    <dbReference type="NCBI Taxonomy" id="3476"/>
    <lineage>
        <taxon>Eukaryota</taxon>
        <taxon>Viridiplantae</taxon>
        <taxon>Streptophyta</taxon>
        <taxon>Embryophyta</taxon>
        <taxon>Tracheophyta</taxon>
        <taxon>Spermatophyta</taxon>
        <taxon>Magnoliopsida</taxon>
        <taxon>eudicotyledons</taxon>
        <taxon>Gunneridae</taxon>
        <taxon>Pentapetalae</taxon>
        <taxon>rosids</taxon>
        <taxon>fabids</taxon>
        <taxon>Rosales</taxon>
        <taxon>Cannabaceae</taxon>
        <taxon>Parasponia</taxon>
    </lineage>
</organism>
<feature type="non-terminal residue" evidence="1">
    <location>
        <position position="63"/>
    </location>
</feature>
<gene>
    <name evidence="1" type="ORF">PanWU01x14_185880</name>
</gene>
<name>A0A2P5C441_PARAD</name>